<gene>
    <name evidence="4" type="ORF">PLOB_00032679</name>
</gene>
<comment type="similarity">
    <text evidence="1">Belongs to the PIH1 family.</text>
</comment>
<dbReference type="Gene3D" id="2.60.40.790">
    <property type="match status" value="1"/>
</dbReference>
<dbReference type="Proteomes" id="UP001159405">
    <property type="component" value="Unassembled WGS sequence"/>
</dbReference>
<name>A0ABN8NZR6_9CNID</name>
<organism evidence="4 5">
    <name type="scientific">Porites lobata</name>
    <dbReference type="NCBI Taxonomy" id="104759"/>
    <lineage>
        <taxon>Eukaryota</taxon>
        <taxon>Metazoa</taxon>
        <taxon>Cnidaria</taxon>
        <taxon>Anthozoa</taxon>
        <taxon>Hexacorallia</taxon>
        <taxon>Scleractinia</taxon>
        <taxon>Fungiina</taxon>
        <taxon>Poritidae</taxon>
        <taxon>Porites</taxon>
    </lineage>
</organism>
<reference evidence="4 5" key="1">
    <citation type="submission" date="2022-05" db="EMBL/GenBank/DDBJ databases">
        <authorList>
            <consortium name="Genoscope - CEA"/>
            <person name="William W."/>
        </authorList>
    </citation>
    <scope>NUCLEOTIDE SEQUENCE [LARGE SCALE GENOMIC DNA]</scope>
</reference>
<feature type="compositionally biased region" description="Basic and acidic residues" evidence="2">
    <location>
        <begin position="76"/>
        <end position="88"/>
    </location>
</feature>
<proteinExistence type="inferred from homology"/>
<dbReference type="Pfam" id="PF18201">
    <property type="entry name" value="PIH1_CS"/>
    <property type="match status" value="1"/>
</dbReference>
<evidence type="ECO:0000313" key="4">
    <source>
        <dbReference type="EMBL" id="CAH3126860.1"/>
    </source>
</evidence>
<evidence type="ECO:0000256" key="2">
    <source>
        <dbReference type="SAM" id="MobiDB-lite"/>
    </source>
</evidence>
<evidence type="ECO:0000256" key="1">
    <source>
        <dbReference type="ARBA" id="ARBA00008511"/>
    </source>
</evidence>
<keyword evidence="5" id="KW-1185">Reference proteome</keyword>
<sequence length="193" mass="21480">MAFDPSGIAALSELLKSPEEDDDSSDDEKRPGKKLVATANPGSIGPPKKIEKPGCLPESKEATNSRDIWSGAEIPEGGHGEDEFDPRPAPEYEMVFKQAVTTEDMYLQMTGRNPSTASCEDLVIKIKLPDTEYNDVNLDVTDTFLNCRTPKYKLGVHLPHPVDSKNGKAQWDKDRELLTVTVRLVREYDFLTK</sequence>
<dbReference type="InterPro" id="IPR041442">
    <property type="entry name" value="PIH1D1/2/3_CS-like"/>
</dbReference>
<comment type="caution">
    <text evidence="4">The sequence shown here is derived from an EMBL/GenBank/DDBJ whole genome shotgun (WGS) entry which is preliminary data.</text>
</comment>
<feature type="compositionally biased region" description="Basic and acidic residues" evidence="2">
    <location>
        <begin position="48"/>
        <end position="64"/>
    </location>
</feature>
<feature type="region of interest" description="Disordered" evidence="2">
    <location>
        <begin position="1"/>
        <end position="88"/>
    </location>
</feature>
<evidence type="ECO:0000313" key="5">
    <source>
        <dbReference type="Proteomes" id="UP001159405"/>
    </source>
</evidence>
<evidence type="ECO:0000259" key="3">
    <source>
        <dbReference type="Pfam" id="PF18201"/>
    </source>
</evidence>
<dbReference type="SUPFAM" id="SSF49764">
    <property type="entry name" value="HSP20-like chaperones"/>
    <property type="match status" value="1"/>
</dbReference>
<dbReference type="EMBL" id="CALNXK010000043">
    <property type="protein sequence ID" value="CAH3126860.1"/>
    <property type="molecule type" value="Genomic_DNA"/>
</dbReference>
<protein>
    <recommendedName>
        <fullName evidence="3">PIH1D1/2/3 CS-like domain-containing protein</fullName>
    </recommendedName>
</protein>
<dbReference type="PANTHER" id="PTHR21083">
    <property type="entry name" value="TWISTER"/>
    <property type="match status" value="1"/>
</dbReference>
<dbReference type="InterPro" id="IPR008978">
    <property type="entry name" value="HSP20-like_chaperone"/>
</dbReference>
<accession>A0ABN8NZR6</accession>
<feature type="domain" description="PIH1D1/2/3 CS-like" evidence="3">
    <location>
        <begin position="89"/>
        <end position="183"/>
    </location>
</feature>
<dbReference type="PANTHER" id="PTHR21083:SF0">
    <property type="entry name" value="DYNEIN AXONEMAL ASSEMBLY FACTOR 6"/>
    <property type="match status" value="1"/>
</dbReference>
<dbReference type="InterPro" id="IPR026697">
    <property type="entry name" value="DNAAF6"/>
</dbReference>